<accession>A0A2M8KW29</accession>
<dbReference type="GO" id="GO:0005737">
    <property type="term" value="C:cytoplasm"/>
    <property type="evidence" value="ECO:0007669"/>
    <property type="project" value="TreeGrafter"/>
</dbReference>
<dbReference type="Proteomes" id="UP000229098">
    <property type="component" value="Unassembled WGS sequence"/>
</dbReference>
<dbReference type="GO" id="GO:0009432">
    <property type="term" value="P:SOS response"/>
    <property type="evidence" value="ECO:0007669"/>
    <property type="project" value="TreeGrafter"/>
</dbReference>
<gene>
    <name evidence="3" type="ORF">COU90_04580</name>
</gene>
<reference evidence="4" key="1">
    <citation type="submission" date="2017-09" db="EMBL/GenBank/DDBJ databases">
        <title>Depth-based differentiation of microbial function through sediment-hosted aquifers and enrichment of novel symbionts in the deep terrestrial subsurface.</title>
        <authorList>
            <person name="Probst A.J."/>
            <person name="Ladd B."/>
            <person name="Jarett J.K."/>
            <person name="Geller-Mcgrath D.E."/>
            <person name="Sieber C.M.K."/>
            <person name="Emerson J.B."/>
            <person name="Anantharaman K."/>
            <person name="Thomas B.C."/>
            <person name="Malmstrom R."/>
            <person name="Stieglmeier M."/>
            <person name="Klingl A."/>
            <person name="Woyke T."/>
            <person name="Ryan C.M."/>
            <person name="Banfield J.F."/>
        </authorList>
    </citation>
    <scope>NUCLEOTIDE SEQUENCE [LARGE SCALE GENOMIC DNA]</scope>
</reference>
<proteinExistence type="predicted"/>
<evidence type="ECO:0000313" key="3">
    <source>
        <dbReference type="EMBL" id="PJE64117.1"/>
    </source>
</evidence>
<dbReference type="InterPro" id="IPR011761">
    <property type="entry name" value="ATP-grasp"/>
</dbReference>
<keyword evidence="3" id="KW-0436">Ligase</keyword>
<feature type="domain" description="ATP-grasp" evidence="2">
    <location>
        <begin position="37"/>
        <end position="293"/>
    </location>
</feature>
<keyword evidence="1" id="KW-0547">Nucleotide-binding</keyword>
<dbReference type="GO" id="GO:0018169">
    <property type="term" value="F:ribosomal S6-glutamic acid ligase activity"/>
    <property type="evidence" value="ECO:0007669"/>
    <property type="project" value="TreeGrafter"/>
</dbReference>
<keyword evidence="1" id="KW-0067">ATP-binding</keyword>
<dbReference type="InterPro" id="IPR039523">
    <property type="entry name" value="RimK-rel_E_lig_ATP-grasp"/>
</dbReference>
<name>A0A2M8KW29_9BACT</name>
<dbReference type="EMBL" id="PFEF01000010">
    <property type="protein sequence ID" value="PJE64117.1"/>
    <property type="molecule type" value="Genomic_DNA"/>
</dbReference>
<dbReference type="Gene3D" id="3.30.470.20">
    <property type="entry name" value="ATP-grasp fold, B domain"/>
    <property type="match status" value="1"/>
</dbReference>
<dbReference type="AlphaFoldDB" id="A0A2M8KW29"/>
<comment type="caution">
    <text evidence="3">The sequence shown here is derived from an EMBL/GenBank/DDBJ whole genome shotgun (WGS) entry which is preliminary data.</text>
</comment>
<dbReference type="PANTHER" id="PTHR21621">
    <property type="entry name" value="RIBOSOMAL PROTEIN S6 MODIFICATION PROTEIN"/>
    <property type="match status" value="1"/>
</dbReference>
<dbReference type="PROSITE" id="PS50975">
    <property type="entry name" value="ATP_GRASP"/>
    <property type="match status" value="1"/>
</dbReference>
<dbReference type="PANTHER" id="PTHR21621:SF0">
    <property type="entry name" value="BETA-CITRYLGLUTAMATE SYNTHASE B-RELATED"/>
    <property type="match status" value="1"/>
</dbReference>
<dbReference type="SUPFAM" id="SSF56059">
    <property type="entry name" value="Glutathione synthetase ATP-binding domain-like"/>
    <property type="match status" value="1"/>
</dbReference>
<dbReference type="GO" id="GO:0005524">
    <property type="term" value="F:ATP binding"/>
    <property type="evidence" value="ECO:0007669"/>
    <property type="project" value="UniProtKB-UniRule"/>
</dbReference>
<dbReference type="InterPro" id="IPR021109">
    <property type="entry name" value="Peptidase_aspartic_dom_sf"/>
</dbReference>
<organism evidence="3 4">
    <name type="scientific">Candidatus Ryanbacteria bacterium CG10_big_fil_rev_8_21_14_0_10_43_42</name>
    <dbReference type="NCBI Taxonomy" id="1974864"/>
    <lineage>
        <taxon>Bacteria</taxon>
        <taxon>Candidatus Ryaniibacteriota</taxon>
    </lineage>
</organism>
<evidence type="ECO:0000313" key="4">
    <source>
        <dbReference type="Proteomes" id="UP000229098"/>
    </source>
</evidence>
<sequence length="427" mass="47260">MPVSKIVLGMNARNFLYLSKYNKAHAKRRADDKLATKNYLIASGIPTGTSLAVFRSPHNIRTFDWSSLSGDFVLKPARGYGGEGILVVYDWKEVSGHDIHGNEITIHDLESKIFDILDGAHSIDSLPDHAFLEERIIIQNSLRKISAGGVPDIRVIVCNRVPIMAMLRLPTVESAGRANLHMGALGIGIDLRTGITTKGIHHNSETLYIPGTNRIKVRGIKIPRWDEIISIAARTQEASGLGYAGIDIVVDETKGPLVLEVNARPGLTVQLANGESLRTRLERVADLKVNSVEKGIDIAKKLFAEAVLEVVPVKDNILSVIEKIQIIGSNKKRKTVFAKIDTGAYRTSLDSALVRELDLHVRDERIFVKAGAGSQERHTAKVTLRIRGKEIKTIASFVDRAHMRFPIIIGRRDLKGFLVDPNKYSRR</sequence>
<dbReference type="Gene3D" id="2.40.70.10">
    <property type="entry name" value="Acid Proteases"/>
    <property type="match status" value="1"/>
</dbReference>
<dbReference type="SUPFAM" id="SSF50630">
    <property type="entry name" value="Acid proteases"/>
    <property type="match status" value="1"/>
</dbReference>
<evidence type="ECO:0000259" key="2">
    <source>
        <dbReference type="PROSITE" id="PS50975"/>
    </source>
</evidence>
<evidence type="ECO:0000256" key="1">
    <source>
        <dbReference type="PROSITE-ProRule" id="PRU00409"/>
    </source>
</evidence>
<dbReference type="Pfam" id="PF14397">
    <property type="entry name" value="ATPgrasp_ST"/>
    <property type="match status" value="1"/>
</dbReference>
<protein>
    <submittedName>
        <fullName evidence="3">Alpha-L-glutamate ligase-like protein</fullName>
    </submittedName>
</protein>
<dbReference type="GO" id="GO:0046872">
    <property type="term" value="F:metal ion binding"/>
    <property type="evidence" value="ECO:0007669"/>
    <property type="project" value="InterPro"/>
</dbReference>